<name>A0A841IN89_9ACTN</name>
<reference evidence="2 3" key="1">
    <citation type="submission" date="2020-08" db="EMBL/GenBank/DDBJ databases">
        <title>Genomic Encyclopedia of Type Strains, Phase III (KMG-III): the genomes of soil and plant-associated and newly described type strains.</title>
        <authorList>
            <person name="Whitman W."/>
        </authorList>
    </citation>
    <scope>NUCLEOTIDE SEQUENCE [LARGE SCALE GENOMIC DNA]</scope>
    <source>
        <strain evidence="2 3">CECT 8712</strain>
    </source>
</reference>
<feature type="region of interest" description="Disordered" evidence="1">
    <location>
        <begin position="1"/>
        <end position="46"/>
    </location>
</feature>
<dbReference type="EMBL" id="JACHJO010000004">
    <property type="protein sequence ID" value="MBB6119544.1"/>
    <property type="molecule type" value="Genomic_DNA"/>
</dbReference>
<dbReference type="Proteomes" id="UP000536604">
    <property type="component" value="Unassembled WGS sequence"/>
</dbReference>
<feature type="compositionally biased region" description="Basic and acidic residues" evidence="1">
    <location>
        <begin position="1"/>
        <end position="16"/>
    </location>
</feature>
<keyword evidence="3" id="KW-1185">Reference proteome</keyword>
<proteinExistence type="predicted"/>
<accession>A0A841IN89</accession>
<protein>
    <submittedName>
        <fullName evidence="2">Uncharacterized protein</fullName>
    </submittedName>
</protein>
<feature type="compositionally biased region" description="Basic and acidic residues" evidence="1">
    <location>
        <begin position="37"/>
        <end position="46"/>
    </location>
</feature>
<dbReference type="RefSeq" id="WP_184289607.1">
    <property type="nucleotide sequence ID" value="NZ_JACHJO010000004.1"/>
</dbReference>
<dbReference type="AlphaFoldDB" id="A0A841IN89"/>
<evidence type="ECO:0000313" key="3">
    <source>
        <dbReference type="Proteomes" id="UP000536604"/>
    </source>
</evidence>
<gene>
    <name evidence="2" type="ORF">FHS13_001493</name>
</gene>
<sequence>MSIDHLEPAARKRPEPRAPVSETAPQAGATTPHSRLSHPEAYKEER</sequence>
<organism evidence="2 3">
    <name type="scientific">Nocardiopsis algeriensis</name>
    <dbReference type="NCBI Taxonomy" id="1478215"/>
    <lineage>
        <taxon>Bacteria</taxon>
        <taxon>Bacillati</taxon>
        <taxon>Actinomycetota</taxon>
        <taxon>Actinomycetes</taxon>
        <taxon>Streptosporangiales</taxon>
        <taxon>Nocardiopsidaceae</taxon>
        <taxon>Nocardiopsis</taxon>
    </lineage>
</organism>
<evidence type="ECO:0000256" key="1">
    <source>
        <dbReference type="SAM" id="MobiDB-lite"/>
    </source>
</evidence>
<evidence type="ECO:0000313" key="2">
    <source>
        <dbReference type="EMBL" id="MBB6119544.1"/>
    </source>
</evidence>
<comment type="caution">
    <text evidence="2">The sequence shown here is derived from an EMBL/GenBank/DDBJ whole genome shotgun (WGS) entry which is preliminary data.</text>
</comment>